<dbReference type="Gene3D" id="3.40.50.12660">
    <property type="match status" value="1"/>
</dbReference>
<gene>
    <name evidence="2" type="ORF">ABWT76_006074</name>
</gene>
<dbReference type="RefSeq" id="WP_054467015.1">
    <property type="nucleotide sequence ID" value="NZ_CP159837.1"/>
</dbReference>
<evidence type="ECO:0000313" key="2">
    <source>
        <dbReference type="EMBL" id="XCM37251.1"/>
    </source>
</evidence>
<dbReference type="InterPro" id="IPR050452">
    <property type="entry name" value="Metacaspase"/>
</dbReference>
<dbReference type="EMBL" id="CP159837">
    <property type="protein sequence ID" value="XCM37251.1"/>
    <property type="molecule type" value="Genomic_DNA"/>
</dbReference>
<feature type="domain" description="Peptidase C14 caspase" evidence="1">
    <location>
        <begin position="44"/>
        <end position="114"/>
    </location>
</feature>
<accession>A0AAU8JER1</accession>
<sequence>MSNSTRRHFLQFLGAALATLGLDPVLFHRQAQRHRQVLAQSTSRKLALLVGINSYSKQPLNGCVNDIYLQQELLIHRFGFNPKDIYILEDQQATRDGILTAFEEYLIKQAKPGDVGRDSFITILDMVLAFLTPNLFSCGLNYPNI</sequence>
<evidence type="ECO:0000259" key="1">
    <source>
        <dbReference type="Pfam" id="PF00656"/>
    </source>
</evidence>
<dbReference type="GO" id="GO:0006508">
    <property type="term" value="P:proteolysis"/>
    <property type="evidence" value="ECO:0007669"/>
    <property type="project" value="InterPro"/>
</dbReference>
<dbReference type="PROSITE" id="PS51318">
    <property type="entry name" value="TAT"/>
    <property type="match status" value="1"/>
</dbReference>
<proteinExistence type="predicted"/>
<dbReference type="PANTHER" id="PTHR48104">
    <property type="entry name" value="METACASPASE-4"/>
    <property type="match status" value="1"/>
</dbReference>
<dbReference type="AlphaFoldDB" id="A0AAU8JER1"/>
<dbReference type="Pfam" id="PF00656">
    <property type="entry name" value="Peptidase_C14"/>
    <property type="match status" value="1"/>
</dbReference>
<dbReference type="InterPro" id="IPR006311">
    <property type="entry name" value="TAT_signal"/>
</dbReference>
<name>A0AAU8JER1_9CYAN</name>
<dbReference type="InterPro" id="IPR019546">
    <property type="entry name" value="TAT_signal_bac_arc"/>
</dbReference>
<dbReference type="GO" id="GO:0005737">
    <property type="term" value="C:cytoplasm"/>
    <property type="evidence" value="ECO:0007669"/>
    <property type="project" value="TreeGrafter"/>
</dbReference>
<dbReference type="InterPro" id="IPR011600">
    <property type="entry name" value="Pept_C14_caspase"/>
</dbReference>
<dbReference type="GO" id="GO:0004197">
    <property type="term" value="F:cysteine-type endopeptidase activity"/>
    <property type="evidence" value="ECO:0007669"/>
    <property type="project" value="InterPro"/>
</dbReference>
<protein>
    <submittedName>
        <fullName evidence="2">Caspase family protein</fullName>
    </submittedName>
</protein>
<dbReference type="NCBIfam" id="TIGR01409">
    <property type="entry name" value="TAT_signal_seq"/>
    <property type="match status" value="1"/>
</dbReference>
<organism evidence="2">
    <name type="scientific">Planktothricoides raciborskii GIHE-MW2</name>
    <dbReference type="NCBI Taxonomy" id="2792601"/>
    <lineage>
        <taxon>Bacteria</taxon>
        <taxon>Bacillati</taxon>
        <taxon>Cyanobacteriota</taxon>
        <taxon>Cyanophyceae</taxon>
        <taxon>Oscillatoriophycideae</taxon>
        <taxon>Oscillatoriales</taxon>
        <taxon>Oscillatoriaceae</taxon>
        <taxon>Planktothricoides</taxon>
    </lineage>
</organism>
<reference evidence="2" key="1">
    <citation type="submission" date="2024-07" db="EMBL/GenBank/DDBJ databases">
        <authorList>
            <person name="Kim Y.J."/>
            <person name="Jeong J.Y."/>
        </authorList>
    </citation>
    <scope>NUCLEOTIDE SEQUENCE</scope>
    <source>
        <strain evidence="2">GIHE-MW2</strain>
    </source>
</reference>
<dbReference type="PANTHER" id="PTHR48104:SF30">
    <property type="entry name" value="METACASPASE-1"/>
    <property type="match status" value="1"/>
</dbReference>